<dbReference type="GO" id="GO:0005886">
    <property type="term" value="C:plasma membrane"/>
    <property type="evidence" value="ECO:0007669"/>
    <property type="project" value="UniProtKB-SubCell"/>
</dbReference>
<evidence type="ECO:0000313" key="10">
    <source>
        <dbReference type="EMBL" id="PIR74360.1"/>
    </source>
</evidence>
<keyword evidence="2" id="KW-1003">Cell membrane</keyword>
<evidence type="ECO:0000259" key="9">
    <source>
        <dbReference type="Pfam" id="PF12704"/>
    </source>
</evidence>
<name>A0A2H0TQB9_9BACT</name>
<reference evidence="11" key="1">
    <citation type="submission" date="2017-09" db="EMBL/GenBank/DDBJ databases">
        <title>Depth-based differentiation of microbial function through sediment-hosted aquifers and enrichment of novel symbionts in the deep terrestrial subsurface.</title>
        <authorList>
            <person name="Probst A.J."/>
            <person name="Ladd B."/>
            <person name="Jarett J.K."/>
            <person name="Geller-Mcgrath D.E."/>
            <person name="Sieber C.M.K."/>
            <person name="Emerson J.B."/>
            <person name="Anantharaman K."/>
            <person name="Thomas B.C."/>
            <person name="Malmstrom R."/>
            <person name="Stieglmeier M."/>
            <person name="Klingl A."/>
            <person name="Woyke T."/>
            <person name="Ryan C.M."/>
            <person name="Banfield J.F."/>
        </authorList>
    </citation>
    <scope>NUCLEOTIDE SEQUENCE [LARGE SCALE GENOMIC DNA]</scope>
</reference>
<comment type="subcellular location">
    <subcellularLocation>
        <location evidence="1">Cell membrane</location>
        <topology evidence="1">Multi-pass membrane protein</topology>
    </subcellularLocation>
</comment>
<dbReference type="InterPro" id="IPR050250">
    <property type="entry name" value="Macrolide_Exporter_MacB"/>
</dbReference>
<dbReference type="InterPro" id="IPR003838">
    <property type="entry name" value="ABC3_permease_C"/>
</dbReference>
<dbReference type="PANTHER" id="PTHR30572:SF4">
    <property type="entry name" value="ABC TRANSPORTER PERMEASE YTRF"/>
    <property type="match status" value="1"/>
</dbReference>
<evidence type="ECO:0000256" key="2">
    <source>
        <dbReference type="ARBA" id="ARBA00022475"/>
    </source>
</evidence>
<evidence type="ECO:0000256" key="4">
    <source>
        <dbReference type="ARBA" id="ARBA00022989"/>
    </source>
</evidence>
<dbReference type="Pfam" id="PF02687">
    <property type="entry name" value="FtsX"/>
    <property type="match status" value="1"/>
</dbReference>
<sequence>MSRIPLILAMQTLKKNGLRSILTVFGITIGVAMVVLVLSAGIGVKTLVLGEVSQFGDDWIDIEIKIPSAGKTSIENATSVTKGVSITTLTQGDMRAVVGLDNVRNAYAGITTQAVVSYGAQKERPSVFGVSASYNDIDKTEIVDGRFFTSEEDQAAAQVVVLGHEIRSTLFGNQEAIGTTVKIDGRGFRVIGVFEEIGAAAFINLDELVYIPVTTVQKKMMGIDHVLWIIGQVKDNSKAESTAEEIRSLIRQRHSITDPDKDDFSVTTQGEALAIVDTVFVAITWLLVGLATVSLLVGGVGIMNVMYVSVAERTFEIGLRKAVGATRRDILLQFLTEATFITFVGAVMGVLLGIALSFTMSVLARTFGVELQFAVSVTGIVISILFSTAVGLFFGLQPARNAASLDPIEALRKE</sequence>
<keyword evidence="5 7" id="KW-0472">Membrane</keyword>
<keyword evidence="3 7" id="KW-0812">Transmembrane</keyword>
<feature type="transmembrane region" description="Helical" evidence="7">
    <location>
        <begin position="371"/>
        <end position="396"/>
    </location>
</feature>
<organism evidence="10 11">
    <name type="scientific">Candidatus Magasanikbacteria bacterium CG10_big_fil_rev_8_21_14_0_10_47_10</name>
    <dbReference type="NCBI Taxonomy" id="1974652"/>
    <lineage>
        <taxon>Bacteria</taxon>
        <taxon>Candidatus Magasanikiibacteriota</taxon>
    </lineage>
</organism>
<accession>A0A2H0TQB9</accession>
<dbReference type="Proteomes" id="UP000230154">
    <property type="component" value="Unassembled WGS sequence"/>
</dbReference>
<dbReference type="EMBL" id="PFCB01000022">
    <property type="protein sequence ID" value="PIR74360.1"/>
    <property type="molecule type" value="Genomic_DNA"/>
</dbReference>
<comment type="similarity">
    <text evidence="6">Belongs to the ABC-4 integral membrane protein family.</text>
</comment>
<evidence type="ECO:0000259" key="8">
    <source>
        <dbReference type="Pfam" id="PF02687"/>
    </source>
</evidence>
<comment type="caution">
    <text evidence="10">The sequence shown here is derived from an EMBL/GenBank/DDBJ whole genome shotgun (WGS) entry which is preliminary data.</text>
</comment>
<evidence type="ECO:0000256" key="3">
    <source>
        <dbReference type="ARBA" id="ARBA00022692"/>
    </source>
</evidence>
<evidence type="ECO:0000256" key="7">
    <source>
        <dbReference type="SAM" id="Phobius"/>
    </source>
</evidence>
<dbReference type="AlphaFoldDB" id="A0A2H0TQB9"/>
<proteinExistence type="inferred from homology"/>
<evidence type="ECO:0008006" key="12">
    <source>
        <dbReference type="Google" id="ProtNLM"/>
    </source>
</evidence>
<feature type="transmembrane region" description="Helical" evidence="7">
    <location>
        <begin position="285"/>
        <end position="310"/>
    </location>
</feature>
<feature type="transmembrane region" description="Helical" evidence="7">
    <location>
        <begin position="21"/>
        <end position="44"/>
    </location>
</feature>
<feature type="transmembrane region" description="Helical" evidence="7">
    <location>
        <begin position="331"/>
        <end position="359"/>
    </location>
</feature>
<dbReference type="InterPro" id="IPR025857">
    <property type="entry name" value="MacB_PCD"/>
</dbReference>
<evidence type="ECO:0000256" key="1">
    <source>
        <dbReference type="ARBA" id="ARBA00004651"/>
    </source>
</evidence>
<keyword evidence="4 7" id="KW-1133">Transmembrane helix</keyword>
<dbReference type="GO" id="GO:0022857">
    <property type="term" value="F:transmembrane transporter activity"/>
    <property type="evidence" value="ECO:0007669"/>
    <property type="project" value="TreeGrafter"/>
</dbReference>
<dbReference type="PANTHER" id="PTHR30572">
    <property type="entry name" value="MEMBRANE COMPONENT OF TRANSPORTER-RELATED"/>
    <property type="match status" value="1"/>
</dbReference>
<gene>
    <name evidence="10" type="ORF">COU35_02835</name>
</gene>
<protein>
    <recommendedName>
        <fullName evidence="12">Multidrug ABC transporter substrate-binding protein</fullName>
    </recommendedName>
</protein>
<feature type="domain" description="ABC3 transporter permease C-terminal" evidence="8">
    <location>
        <begin position="290"/>
        <end position="407"/>
    </location>
</feature>
<evidence type="ECO:0000256" key="6">
    <source>
        <dbReference type="ARBA" id="ARBA00038076"/>
    </source>
</evidence>
<dbReference type="Pfam" id="PF12704">
    <property type="entry name" value="MacB_PCD"/>
    <property type="match status" value="1"/>
</dbReference>
<evidence type="ECO:0000256" key="5">
    <source>
        <dbReference type="ARBA" id="ARBA00023136"/>
    </source>
</evidence>
<feature type="domain" description="MacB-like periplasmic core" evidence="9">
    <location>
        <begin position="20"/>
        <end position="248"/>
    </location>
</feature>
<evidence type="ECO:0000313" key="11">
    <source>
        <dbReference type="Proteomes" id="UP000230154"/>
    </source>
</evidence>